<dbReference type="InterPro" id="IPR029062">
    <property type="entry name" value="Class_I_gatase-like"/>
</dbReference>
<reference evidence="10 11" key="1">
    <citation type="submission" date="2017-11" db="EMBL/GenBank/DDBJ databases">
        <title>Isolation and Characterization of Family Methanocellaceae Species from Potential Methane Hydrate Area Offshore Southwestern Taiwan.</title>
        <authorList>
            <person name="Zhang W.-L."/>
            <person name="Chen W.-C."/>
            <person name="Lai M.-C."/>
            <person name="Chen S.-C."/>
        </authorList>
    </citation>
    <scope>NUCLEOTIDE SEQUENCE [LARGE SCALE GENOMIC DNA]</scope>
    <source>
        <strain evidence="10 11">CWC-04</strain>
    </source>
</reference>
<dbReference type="AlphaFoldDB" id="A0AAP2W5N5"/>
<name>A0AAP2W5N5_9EURY</name>
<dbReference type="CDD" id="cd01750">
    <property type="entry name" value="GATase1_CobQ"/>
    <property type="match status" value="1"/>
</dbReference>
<dbReference type="InterPro" id="IPR033949">
    <property type="entry name" value="CobQ_GATase1"/>
</dbReference>
<dbReference type="GO" id="GO:0015420">
    <property type="term" value="F:ABC-type vitamin B12 transporter activity"/>
    <property type="evidence" value="ECO:0007669"/>
    <property type="project" value="UniProtKB-UniRule"/>
</dbReference>
<dbReference type="Pfam" id="PF01656">
    <property type="entry name" value="CbiA"/>
    <property type="match status" value="1"/>
</dbReference>
<dbReference type="Gene3D" id="3.40.50.300">
    <property type="entry name" value="P-loop containing nucleotide triphosphate hydrolases"/>
    <property type="match status" value="1"/>
</dbReference>
<evidence type="ECO:0000256" key="2">
    <source>
        <dbReference type="ARBA" id="ARBA00006205"/>
    </source>
</evidence>
<dbReference type="SUPFAM" id="SSF52540">
    <property type="entry name" value="P-loop containing nucleoside triphosphate hydrolases"/>
    <property type="match status" value="1"/>
</dbReference>
<dbReference type="InterPro" id="IPR027417">
    <property type="entry name" value="P-loop_NTPase"/>
</dbReference>
<dbReference type="NCBIfam" id="TIGR00313">
    <property type="entry name" value="cobQ"/>
    <property type="match status" value="1"/>
</dbReference>
<feature type="domain" description="CobQ/CobB/MinD/ParA nucleotide binding" evidence="8">
    <location>
        <begin position="10"/>
        <end position="233"/>
    </location>
</feature>
<evidence type="ECO:0000256" key="6">
    <source>
        <dbReference type="ARBA" id="ARBA00025166"/>
    </source>
</evidence>
<feature type="active site" description="Nucleophile" evidence="7">
    <location>
        <position position="333"/>
    </location>
</feature>
<dbReference type="InterPro" id="IPR002586">
    <property type="entry name" value="CobQ/CobB/MinD/ParA_Nub-bd_dom"/>
</dbReference>
<evidence type="ECO:0000256" key="3">
    <source>
        <dbReference type="ARBA" id="ARBA00014921"/>
    </source>
</evidence>
<evidence type="ECO:0000256" key="1">
    <source>
        <dbReference type="ARBA" id="ARBA00004953"/>
    </source>
</evidence>
<dbReference type="Gene3D" id="3.40.50.880">
    <property type="match status" value="1"/>
</dbReference>
<organism evidence="10 11">
    <name type="scientific">Methanooceanicella nereidis</name>
    <dbReference type="NCBI Taxonomy" id="2052831"/>
    <lineage>
        <taxon>Archaea</taxon>
        <taxon>Methanobacteriati</taxon>
        <taxon>Methanobacteriota</taxon>
        <taxon>Stenosarchaea group</taxon>
        <taxon>Methanomicrobia</taxon>
        <taxon>Methanocellales</taxon>
        <taxon>Methanocellaceae</taxon>
        <taxon>Methanooceanicella</taxon>
    </lineage>
</organism>
<dbReference type="PROSITE" id="PS51274">
    <property type="entry name" value="GATASE_COBBQ"/>
    <property type="match status" value="1"/>
</dbReference>
<feature type="domain" description="CobB/CobQ-like glutamine amidotransferase" evidence="9">
    <location>
        <begin position="256"/>
        <end position="440"/>
    </location>
</feature>
<proteinExistence type="inferred from homology"/>
<sequence length="489" mass="52935">MSQNNGTRYITILGTQSHAGKSVLVTALCRILKRRGYNVAPFKAQNMSLNSWITKDGKEIGIAQAIQAFAAGVEPSAEMNPVLLKPKGDMTSQVIVMGEAIGDKRVGQYYSSIDDMMAVAKGAIEDLSQKYDMIVIEGAGGAAEINLYDRDIANSRMAHAVGSPIILVGDIERGGVFASIYGTIALMPEGHKKLVKGIIINKFRGEVSLLKSGIEELEKLTGVPVLGVIPYRELEIPSEDSVSISDKKASGSLDLDIAIIRFPFISNFTDFEPLERIARVRYVSMNDKLGSPDIVILPGSKNTVSDLRSLGMSRLWDEIKAISGSGTPILGICGGYQIMGQRVVDNGIEGDKEESIEGLGLLPSSTVFDRYEKQTRQTVKMVTAGGPILGAINGSNVRGYEIHMGMSTTPSPAFDDDGCVDDTGTMIGTYLHGIFDNKNFRDALLCYACRRKGIPYECATNATDPYDVLADHVESSVDMDRVLEIINEE</sequence>
<dbReference type="HAMAP" id="MF_00028">
    <property type="entry name" value="CobQ"/>
    <property type="match status" value="1"/>
</dbReference>
<dbReference type="NCBIfam" id="NF001989">
    <property type="entry name" value="PRK00784.1"/>
    <property type="match status" value="1"/>
</dbReference>
<dbReference type="InterPro" id="IPR047045">
    <property type="entry name" value="CobQ_N"/>
</dbReference>
<comment type="pathway">
    <text evidence="1 7">Cofactor biosynthesis; adenosylcobalamin biosynthesis.</text>
</comment>
<dbReference type="GO" id="GO:0009236">
    <property type="term" value="P:cobalamin biosynthetic process"/>
    <property type="evidence" value="ECO:0007669"/>
    <property type="project" value="UniProtKB-UniRule"/>
</dbReference>
<evidence type="ECO:0000259" key="9">
    <source>
        <dbReference type="Pfam" id="PF07685"/>
    </source>
</evidence>
<evidence type="ECO:0000313" key="11">
    <source>
        <dbReference type="Proteomes" id="UP001320159"/>
    </source>
</evidence>
<evidence type="ECO:0000256" key="4">
    <source>
        <dbReference type="ARBA" id="ARBA00022573"/>
    </source>
</evidence>
<evidence type="ECO:0000259" key="8">
    <source>
        <dbReference type="Pfam" id="PF01656"/>
    </source>
</evidence>
<dbReference type="PANTHER" id="PTHR21343">
    <property type="entry name" value="DETHIOBIOTIN SYNTHETASE"/>
    <property type="match status" value="1"/>
</dbReference>
<comment type="similarity">
    <text evidence="2 7">Belongs to the CobB/CobQ family. CobQ subfamily.</text>
</comment>
<protein>
    <recommendedName>
        <fullName evidence="3 7">Probable cobyric acid synthase</fullName>
    </recommendedName>
</protein>
<dbReference type="Pfam" id="PF07685">
    <property type="entry name" value="GATase_3"/>
    <property type="match status" value="1"/>
</dbReference>
<dbReference type="InterPro" id="IPR011698">
    <property type="entry name" value="GATase_3"/>
</dbReference>
<comment type="caution">
    <text evidence="10">The sequence shown here is derived from an EMBL/GenBank/DDBJ whole genome shotgun (WGS) entry which is preliminary data.</text>
</comment>
<dbReference type="PROSITE" id="PS51273">
    <property type="entry name" value="GATASE_TYPE_1"/>
    <property type="match status" value="1"/>
</dbReference>
<dbReference type="SUPFAM" id="SSF52317">
    <property type="entry name" value="Class I glutamine amidotransferase-like"/>
    <property type="match status" value="1"/>
</dbReference>
<keyword evidence="5 7" id="KW-0315">Glutamine amidotransferase</keyword>
<evidence type="ECO:0000256" key="7">
    <source>
        <dbReference type="HAMAP-Rule" id="MF_00028"/>
    </source>
</evidence>
<dbReference type="InterPro" id="IPR004459">
    <property type="entry name" value="CobQ_synth"/>
</dbReference>
<dbReference type="GO" id="GO:0003824">
    <property type="term" value="F:catalytic activity"/>
    <property type="evidence" value="ECO:0007669"/>
    <property type="project" value="InterPro"/>
</dbReference>
<evidence type="ECO:0000313" key="10">
    <source>
        <dbReference type="EMBL" id="MCD1295710.1"/>
    </source>
</evidence>
<dbReference type="PANTHER" id="PTHR21343:SF1">
    <property type="entry name" value="COBYRIC ACID SYNTHASE"/>
    <property type="match status" value="1"/>
</dbReference>
<feature type="active site" evidence="7">
    <location>
        <position position="432"/>
    </location>
</feature>
<evidence type="ECO:0000256" key="5">
    <source>
        <dbReference type="ARBA" id="ARBA00022962"/>
    </source>
</evidence>
<accession>A0AAP2W5N5</accession>
<keyword evidence="11" id="KW-1185">Reference proteome</keyword>
<keyword evidence="4 7" id="KW-0169">Cobalamin biosynthesis</keyword>
<dbReference type="Proteomes" id="UP001320159">
    <property type="component" value="Unassembled WGS sequence"/>
</dbReference>
<dbReference type="CDD" id="cd05389">
    <property type="entry name" value="CobQ_N"/>
    <property type="match status" value="1"/>
</dbReference>
<gene>
    <name evidence="7" type="primary">cobQ</name>
    <name evidence="10" type="ORF">CUJ83_11945</name>
</gene>
<dbReference type="EMBL" id="PGCK01000010">
    <property type="protein sequence ID" value="MCD1295710.1"/>
    <property type="molecule type" value="Genomic_DNA"/>
</dbReference>
<dbReference type="RefSeq" id="WP_230742566.1">
    <property type="nucleotide sequence ID" value="NZ_PGCK01000010.1"/>
</dbReference>
<comment type="function">
    <text evidence="6 7">Catalyzes amidations at positions B, D, E, and G on adenosylcobyrinic A,C-diamide. NH(2) groups are provided by glutamine, and one molecule of ATP is hydrogenolyzed for each amidation.</text>
</comment>